<evidence type="ECO:0000256" key="4">
    <source>
        <dbReference type="ARBA" id="ARBA00022787"/>
    </source>
</evidence>
<comment type="subcellular location">
    <subcellularLocation>
        <location evidence="1">Mitochondrion outer membrane</location>
        <topology evidence="1">Multi-pass membrane protein</topology>
    </subcellularLocation>
</comment>
<keyword evidence="4" id="KW-1000">Mitochondrion outer membrane</keyword>
<dbReference type="SUPFAM" id="SSF52540">
    <property type="entry name" value="P-loop containing nucleoside triphosphate hydrolases"/>
    <property type="match status" value="1"/>
</dbReference>
<evidence type="ECO:0000256" key="12">
    <source>
        <dbReference type="SAM" id="MobiDB-lite"/>
    </source>
</evidence>
<evidence type="ECO:0000256" key="10">
    <source>
        <dbReference type="ARBA" id="ARBA00023136"/>
    </source>
</evidence>
<evidence type="ECO:0000256" key="3">
    <source>
        <dbReference type="ARBA" id="ARBA00022741"/>
    </source>
</evidence>
<keyword evidence="10 13" id="KW-0472">Membrane</keyword>
<keyword evidence="16" id="KW-1185">Reference proteome</keyword>
<feature type="compositionally biased region" description="Gly residues" evidence="12">
    <location>
        <begin position="529"/>
        <end position="541"/>
    </location>
</feature>
<feature type="transmembrane region" description="Helical" evidence="13">
    <location>
        <begin position="814"/>
        <end position="831"/>
    </location>
</feature>
<dbReference type="GeneID" id="11520320"/>
<feature type="domain" description="Dynamin-type G" evidence="14">
    <location>
        <begin position="301"/>
        <end position="607"/>
    </location>
</feature>
<evidence type="ECO:0000256" key="9">
    <source>
        <dbReference type="ARBA" id="ARBA00023134"/>
    </source>
</evidence>
<keyword evidence="5" id="KW-0378">Hydrolase</keyword>
<evidence type="ECO:0000256" key="13">
    <source>
        <dbReference type="SAM" id="Phobius"/>
    </source>
</evidence>
<dbReference type="RefSeq" id="XP_003655107.1">
    <property type="nucleotide sequence ID" value="XM_003655059.1"/>
</dbReference>
<evidence type="ECO:0000256" key="2">
    <source>
        <dbReference type="ARBA" id="ARBA00022692"/>
    </source>
</evidence>
<dbReference type="HOGENOM" id="CLU_011752_0_0_1"/>
<keyword evidence="3" id="KW-0547">Nucleotide-binding</keyword>
<dbReference type="GO" id="GO:0051646">
    <property type="term" value="P:mitochondrion localization"/>
    <property type="evidence" value="ECO:0007669"/>
    <property type="project" value="TreeGrafter"/>
</dbReference>
<evidence type="ECO:0000256" key="1">
    <source>
        <dbReference type="ARBA" id="ARBA00004374"/>
    </source>
</evidence>
<dbReference type="EMBL" id="CP003012">
    <property type="protein sequence ID" value="AEO68771.1"/>
    <property type="molecule type" value="Genomic_DNA"/>
</dbReference>
<evidence type="ECO:0000256" key="7">
    <source>
        <dbReference type="ARBA" id="ARBA00023054"/>
    </source>
</evidence>
<keyword evidence="8" id="KW-0496">Mitochondrion</keyword>
<evidence type="ECO:0000313" key="15">
    <source>
        <dbReference type="EMBL" id="AEO68771.1"/>
    </source>
</evidence>
<dbReference type="OrthoDB" id="9984778at2759"/>
<dbReference type="FunFam" id="3.40.50.300:FF:000638">
    <property type="entry name" value="Transmembrane GTPase Fzo1, putative"/>
    <property type="match status" value="1"/>
</dbReference>
<dbReference type="Gene3D" id="3.40.50.300">
    <property type="entry name" value="P-loop containing nucleotide triphosphate hydrolases"/>
    <property type="match status" value="1"/>
</dbReference>
<dbReference type="GO" id="GO:0005741">
    <property type="term" value="C:mitochondrial outer membrane"/>
    <property type="evidence" value="ECO:0007669"/>
    <property type="project" value="UniProtKB-SubCell"/>
</dbReference>
<dbReference type="GO" id="GO:0008053">
    <property type="term" value="P:mitochondrial fusion"/>
    <property type="evidence" value="ECO:0007669"/>
    <property type="project" value="TreeGrafter"/>
</dbReference>
<evidence type="ECO:0000259" key="14">
    <source>
        <dbReference type="PROSITE" id="PS51718"/>
    </source>
</evidence>
<keyword evidence="2 13" id="KW-0812">Transmembrane</keyword>
<protein>
    <recommendedName>
        <fullName evidence="14">Dynamin-type G domain-containing protein</fullName>
    </recommendedName>
</protein>
<dbReference type="InterPro" id="IPR045063">
    <property type="entry name" value="Dynamin_N"/>
</dbReference>
<proteinExistence type="predicted"/>
<feature type="region of interest" description="Disordered" evidence="12">
    <location>
        <begin position="1"/>
        <end position="55"/>
    </location>
</feature>
<dbReference type="InterPro" id="IPR030381">
    <property type="entry name" value="G_DYNAMIN_dom"/>
</dbReference>
<evidence type="ECO:0000256" key="11">
    <source>
        <dbReference type="ARBA" id="ARBA00048548"/>
    </source>
</evidence>
<feature type="region of interest" description="Disordered" evidence="12">
    <location>
        <begin position="108"/>
        <end position="127"/>
    </location>
</feature>
<dbReference type="Proteomes" id="UP000008181">
    <property type="component" value="Chromosome 4"/>
</dbReference>
<reference evidence="15 16" key="1">
    <citation type="journal article" date="2011" name="Nat. Biotechnol.">
        <title>Comparative genomic analysis of the thermophilic biomass-degrading fungi Myceliophthora thermophila and Thielavia terrestris.</title>
        <authorList>
            <person name="Berka R.M."/>
            <person name="Grigoriev I.V."/>
            <person name="Otillar R."/>
            <person name="Salamov A."/>
            <person name="Grimwood J."/>
            <person name="Reid I."/>
            <person name="Ishmael N."/>
            <person name="John T."/>
            <person name="Darmond C."/>
            <person name="Moisan M.-C."/>
            <person name="Henrissat B."/>
            <person name="Coutinho P.M."/>
            <person name="Lombard V."/>
            <person name="Natvig D.O."/>
            <person name="Lindquist E."/>
            <person name="Schmutz J."/>
            <person name="Lucas S."/>
            <person name="Harris P."/>
            <person name="Powlowski J."/>
            <person name="Bellemare A."/>
            <person name="Taylor D."/>
            <person name="Butler G."/>
            <person name="de Vries R.P."/>
            <person name="Allijn I.E."/>
            <person name="van den Brink J."/>
            <person name="Ushinsky S."/>
            <person name="Storms R."/>
            <person name="Powell A.J."/>
            <person name="Paulsen I.T."/>
            <person name="Elbourne L.D.H."/>
            <person name="Baker S.E."/>
            <person name="Magnuson J."/>
            <person name="LaBoissiere S."/>
            <person name="Clutterbuck A.J."/>
            <person name="Martinez D."/>
            <person name="Wogulis M."/>
            <person name="de Leon A.L."/>
            <person name="Rey M.W."/>
            <person name="Tsang A."/>
        </authorList>
    </citation>
    <scope>NUCLEOTIDE SEQUENCE [LARGE SCALE GENOMIC DNA]</scope>
    <source>
        <strain evidence="16">ATCC 38088 / NRRL 8126</strain>
    </source>
</reference>
<feature type="compositionally biased region" description="Low complexity" evidence="12">
    <location>
        <begin position="31"/>
        <end position="41"/>
    </location>
</feature>
<feature type="region of interest" description="Disordered" evidence="12">
    <location>
        <begin position="522"/>
        <end position="559"/>
    </location>
</feature>
<gene>
    <name evidence="15" type="ORF">THITE_2118392</name>
</gene>
<evidence type="ECO:0000256" key="8">
    <source>
        <dbReference type="ARBA" id="ARBA00023128"/>
    </source>
</evidence>
<dbReference type="Pfam" id="PF00350">
    <property type="entry name" value="Dynamin_N"/>
    <property type="match status" value="1"/>
</dbReference>
<evidence type="ECO:0000256" key="6">
    <source>
        <dbReference type="ARBA" id="ARBA00022989"/>
    </source>
</evidence>
<dbReference type="KEGG" id="ttt:THITE_2118392"/>
<keyword evidence="9" id="KW-0342">GTP-binding</keyword>
<evidence type="ECO:0000313" key="16">
    <source>
        <dbReference type="Proteomes" id="UP000008181"/>
    </source>
</evidence>
<dbReference type="eggNOG" id="KOG0448">
    <property type="taxonomic scope" value="Eukaryota"/>
</dbReference>
<sequence length="940" mass="101788">MSQEYFSPKGKGIARHSGGDSGIWDNEDGGSQSASSSSHPGAPEPPVAPSAPAYMTVGTGSTSQYAAHLQAMLEQDSGYGGSVAGDEVSPSMFRSGAAGAWDPAIHADRPMHPQASSSSSSTLAAADHRSQAAAVHQLWYNQHRATLGRAISTVVELLRELQEKNAVWPAHYPSVQRAALDAPSRPDSRPGIQQAYSTAGDLATAQSVAAPAPPLRRAMTSIEDAAAESSRAAERRAPAEPRLVTPQIAQEFSVLKLDLKLGALHQAELVHSLEKGSIASLLDGKIQSSIKHLQSLRERIEDTSSKVLVTGDLNAGKSTFCNALLRRKILPEDQQPCTSIFCEVLDARENCGIEEVHAVHKDAIYDRHDETTYDVYSLRDLEKIVVDNTLYLQCKVYVKDVRTIDESLLNNGVVDIALIDAPGLNMDTTKTTAIFARQEEIDVVVFVVSASNHFTQTSTEFIRAAAAEKAYLFIVVNGYDSIRDKDRCKKLILNQISALSPATYKESAELVHFVSSAAIPMAPAPPGGPGGGGSGSASGGGFDDDPGDGDPKGKGKQKEMMRDFSALEQSLRRFVLEKRARSKLAPAKTYLMNILNDVNVLATVNVEVAQSEFDRVSKELAEIEPQLESSKRARTETSDKIDQAIEDTCKDVYDYSRATISSAIARAGDGNLGIPYPGLFRAFQYADELKDAMLSRIAASVVQCEEHARSKTVAGVNMIKQLGILHLGNEYENLNFKSDVMFQHKKHALARQVDIATEFWDFVDWSTLLQREEKAGMALTVAGVVGTGVISGYGQVNIALRAAQLLGSDNLRRLIVPGVIAAAAAMAFYILSQIPHSLPHRLNAKIATQLAAMDYVHTNSTRISGTVRKVLLIPANSLRVGLQRSVEQLDTRRNETLKVRNESHDALRFFGNLAQRSAHQRRQIEAVDLDAHPPGAHGGH</sequence>
<dbReference type="GO" id="GO:0003924">
    <property type="term" value="F:GTPase activity"/>
    <property type="evidence" value="ECO:0007669"/>
    <property type="project" value="InterPro"/>
</dbReference>
<name>G2R9Y6_THETT</name>
<evidence type="ECO:0000256" key="5">
    <source>
        <dbReference type="ARBA" id="ARBA00022801"/>
    </source>
</evidence>
<dbReference type="PROSITE" id="PS51718">
    <property type="entry name" value="G_DYNAMIN_2"/>
    <property type="match status" value="1"/>
</dbReference>
<organism evidence="15 16">
    <name type="scientific">Thermothielavioides terrestris (strain ATCC 38088 / NRRL 8126)</name>
    <name type="common">Thielavia terrestris</name>
    <dbReference type="NCBI Taxonomy" id="578455"/>
    <lineage>
        <taxon>Eukaryota</taxon>
        <taxon>Fungi</taxon>
        <taxon>Dikarya</taxon>
        <taxon>Ascomycota</taxon>
        <taxon>Pezizomycotina</taxon>
        <taxon>Sordariomycetes</taxon>
        <taxon>Sordariomycetidae</taxon>
        <taxon>Sordariales</taxon>
        <taxon>Chaetomiaceae</taxon>
        <taxon>Thermothielavioides</taxon>
        <taxon>Thermothielavioides terrestris</taxon>
    </lineage>
</organism>
<dbReference type="GO" id="GO:0005525">
    <property type="term" value="F:GTP binding"/>
    <property type="evidence" value="ECO:0007669"/>
    <property type="project" value="UniProtKB-KW"/>
</dbReference>
<keyword evidence="6 13" id="KW-1133">Transmembrane helix</keyword>
<dbReference type="AlphaFoldDB" id="G2R9Y6"/>
<feature type="transmembrane region" description="Helical" evidence="13">
    <location>
        <begin position="775"/>
        <end position="793"/>
    </location>
</feature>
<dbReference type="InterPro" id="IPR027417">
    <property type="entry name" value="P-loop_NTPase"/>
</dbReference>
<dbReference type="InterPro" id="IPR027094">
    <property type="entry name" value="Mitofusin_fam"/>
</dbReference>
<accession>G2R9Y6</accession>
<keyword evidence="7" id="KW-0175">Coiled coil</keyword>
<dbReference type="PANTHER" id="PTHR10465">
    <property type="entry name" value="TRANSMEMBRANE GTPASE FZO1"/>
    <property type="match status" value="1"/>
</dbReference>
<comment type="catalytic activity">
    <reaction evidence="11">
        <text>GTP + H2O = GDP + phosphate + H(+)</text>
        <dbReference type="Rhea" id="RHEA:19669"/>
        <dbReference type="ChEBI" id="CHEBI:15377"/>
        <dbReference type="ChEBI" id="CHEBI:15378"/>
        <dbReference type="ChEBI" id="CHEBI:37565"/>
        <dbReference type="ChEBI" id="CHEBI:43474"/>
        <dbReference type="ChEBI" id="CHEBI:58189"/>
    </reaction>
</comment>
<dbReference type="PANTHER" id="PTHR10465:SF0">
    <property type="entry name" value="SARCALUMENIN"/>
    <property type="match status" value="1"/>
</dbReference>
<dbReference type="STRING" id="578455.G2R9Y6"/>
<feature type="compositionally biased region" description="Basic and acidic residues" evidence="12">
    <location>
        <begin position="549"/>
        <end position="559"/>
    </location>
</feature>